<evidence type="ECO:0000256" key="2">
    <source>
        <dbReference type="ARBA" id="ARBA00022679"/>
    </source>
</evidence>
<dbReference type="GO" id="GO:0016758">
    <property type="term" value="F:hexosyltransferase activity"/>
    <property type="evidence" value="ECO:0007669"/>
    <property type="project" value="TreeGrafter"/>
</dbReference>
<keyword evidence="2 3" id="KW-0808">Transferase</keyword>
<dbReference type="STRING" id="1449351.RISW2_11295"/>
<dbReference type="RefSeq" id="WP_051492110.1">
    <property type="nucleotide sequence ID" value="NZ_JAME01000027.1"/>
</dbReference>
<protein>
    <submittedName>
        <fullName evidence="3">Glycosyl transferase</fullName>
    </submittedName>
</protein>
<evidence type="ECO:0000313" key="4">
    <source>
        <dbReference type="Proteomes" id="UP000023430"/>
    </source>
</evidence>
<dbReference type="Pfam" id="PF03808">
    <property type="entry name" value="Glyco_tran_WecG"/>
    <property type="match status" value="1"/>
</dbReference>
<keyword evidence="1" id="KW-0328">Glycosyltransferase</keyword>
<gene>
    <name evidence="3" type="ORF">RISW2_11295</name>
</gene>
<dbReference type="PATRIC" id="fig|1449351.3.peg.3318"/>
<dbReference type="InterPro" id="IPR004629">
    <property type="entry name" value="WecG_TagA_CpsF"/>
</dbReference>
<evidence type="ECO:0000256" key="1">
    <source>
        <dbReference type="ARBA" id="ARBA00022676"/>
    </source>
</evidence>
<organism evidence="3 4">
    <name type="scientific">Roseivivax isoporae LMG 25204</name>
    <dbReference type="NCBI Taxonomy" id="1449351"/>
    <lineage>
        <taxon>Bacteria</taxon>
        <taxon>Pseudomonadati</taxon>
        <taxon>Pseudomonadota</taxon>
        <taxon>Alphaproteobacteria</taxon>
        <taxon>Rhodobacterales</taxon>
        <taxon>Roseobacteraceae</taxon>
        <taxon>Roseivivax</taxon>
    </lineage>
</organism>
<dbReference type="NCBIfam" id="TIGR00696">
    <property type="entry name" value="wecG_tagA_cpsF"/>
    <property type="match status" value="1"/>
</dbReference>
<evidence type="ECO:0000313" key="3">
    <source>
        <dbReference type="EMBL" id="ETX27778.1"/>
    </source>
</evidence>
<dbReference type="AlphaFoldDB" id="X7F4V5"/>
<dbReference type="PANTHER" id="PTHR34136:SF1">
    <property type="entry name" value="UDP-N-ACETYL-D-MANNOSAMINURONIC ACID TRANSFERASE"/>
    <property type="match status" value="1"/>
</dbReference>
<sequence>MQFQTEGDTIRVTAPDWPALARAVTERWRAGRGFALATLNLDHLVKVRADPAFRKAYAAHDIVTADGNPVVWLSRLAGRPVRLVAGSDSILPLCTLAAREGVPVALVGSTAATLEAAADHLAARVPGLRIALREAPPMGFDPDGPAAAALLDRVAASGARLCFLALGAPRQERLAIRGRTLAPAVGFASIGAGLDFFGGAQRRAPAAVRALALEWVWRLVRDPRRMGPRYGACIAALPGLVLHALVLRRRGAPAGRDDAARQDAP</sequence>
<reference evidence="3 4" key="1">
    <citation type="submission" date="2014-01" db="EMBL/GenBank/DDBJ databases">
        <title>Roseivivax isoporae LMG 25204 Genome Sequencing.</title>
        <authorList>
            <person name="Lai Q."/>
            <person name="Li G."/>
            <person name="Shao Z."/>
        </authorList>
    </citation>
    <scope>NUCLEOTIDE SEQUENCE [LARGE SCALE GENOMIC DNA]</scope>
    <source>
        <strain evidence="3 4">LMG 25204</strain>
    </source>
</reference>
<name>X7F4V5_9RHOB</name>
<dbReference type="EMBL" id="JAME01000027">
    <property type="protein sequence ID" value="ETX27778.1"/>
    <property type="molecule type" value="Genomic_DNA"/>
</dbReference>
<keyword evidence="4" id="KW-1185">Reference proteome</keyword>
<dbReference type="PANTHER" id="PTHR34136">
    <property type="match status" value="1"/>
</dbReference>
<dbReference type="eggNOG" id="COG1922">
    <property type="taxonomic scope" value="Bacteria"/>
</dbReference>
<proteinExistence type="predicted"/>
<comment type="caution">
    <text evidence="3">The sequence shown here is derived from an EMBL/GenBank/DDBJ whole genome shotgun (WGS) entry which is preliminary data.</text>
</comment>
<accession>X7F4V5</accession>
<dbReference type="Proteomes" id="UP000023430">
    <property type="component" value="Unassembled WGS sequence"/>
</dbReference>
<dbReference type="OrthoDB" id="9771846at2"/>
<dbReference type="CDD" id="cd06533">
    <property type="entry name" value="Glyco_transf_WecG_TagA"/>
    <property type="match status" value="1"/>
</dbReference>